<dbReference type="SUPFAM" id="SSF54160">
    <property type="entry name" value="Chromo domain-like"/>
    <property type="match status" value="1"/>
</dbReference>
<dbReference type="Gene3D" id="2.40.50.40">
    <property type="match status" value="1"/>
</dbReference>
<gene>
    <name evidence="3" type="ORF">CK203_109106</name>
</gene>
<dbReference type="InterPro" id="IPR016197">
    <property type="entry name" value="Chromo-like_dom_sf"/>
</dbReference>
<evidence type="ECO:0000256" key="1">
    <source>
        <dbReference type="SAM" id="MobiDB-lite"/>
    </source>
</evidence>
<feature type="domain" description="Chromo" evidence="2">
    <location>
        <begin position="44"/>
        <end position="87"/>
    </location>
</feature>
<sequence length="127" mass="14794">MSGTKLYMISASHPQTDDQSEVGETKATSTELPPLTDDGEIIMEPEAILNTRWVKKGSSFVEEIFVQWKKLPKEYATWENTQELRNKYINLNLEDKVRLKERNSDKLRRSTRVPIRNPRFNKKAAKI</sequence>
<protein>
    <recommendedName>
        <fullName evidence="2">Chromo domain-containing protein</fullName>
    </recommendedName>
</protein>
<feature type="region of interest" description="Disordered" evidence="1">
    <location>
        <begin position="1"/>
        <end position="40"/>
    </location>
</feature>
<dbReference type="EMBL" id="QGNW01001848">
    <property type="protein sequence ID" value="RVW29341.1"/>
    <property type="molecule type" value="Genomic_DNA"/>
</dbReference>
<evidence type="ECO:0000313" key="3">
    <source>
        <dbReference type="EMBL" id="RVW29341.1"/>
    </source>
</evidence>
<evidence type="ECO:0000313" key="4">
    <source>
        <dbReference type="Proteomes" id="UP000288805"/>
    </source>
</evidence>
<dbReference type="AlphaFoldDB" id="A0A438D1M6"/>
<evidence type="ECO:0000259" key="2">
    <source>
        <dbReference type="Pfam" id="PF00385"/>
    </source>
</evidence>
<dbReference type="InterPro" id="IPR023780">
    <property type="entry name" value="Chromo_domain"/>
</dbReference>
<dbReference type="Pfam" id="PF00385">
    <property type="entry name" value="Chromo"/>
    <property type="match status" value="1"/>
</dbReference>
<name>A0A438D1M6_VITVI</name>
<reference evidence="3 4" key="1">
    <citation type="journal article" date="2018" name="PLoS Genet.">
        <title>Population sequencing reveals clonal diversity and ancestral inbreeding in the grapevine cultivar Chardonnay.</title>
        <authorList>
            <person name="Roach M.J."/>
            <person name="Johnson D.L."/>
            <person name="Bohlmann J."/>
            <person name="van Vuuren H.J."/>
            <person name="Jones S.J."/>
            <person name="Pretorius I.S."/>
            <person name="Schmidt S.A."/>
            <person name="Borneman A.R."/>
        </authorList>
    </citation>
    <scope>NUCLEOTIDE SEQUENCE [LARGE SCALE GENOMIC DNA]</scope>
    <source>
        <strain evidence="4">cv. Chardonnay</strain>
        <tissue evidence="3">Leaf</tissue>
    </source>
</reference>
<accession>A0A438D1M6</accession>
<proteinExistence type="predicted"/>
<organism evidence="3 4">
    <name type="scientific">Vitis vinifera</name>
    <name type="common">Grape</name>
    <dbReference type="NCBI Taxonomy" id="29760"/>
    <lineage>
        <taxon>Eukaryota</taxon>
        <taxon>Viridiplantae</taxon>
        <taxon>Streptophyta</taxon>
        <taxon>Embryophyta</taxon>
        <taxon>Tracheophyta</taxon>
        <taxon>Spermatophyta</taxon>
        <taxon>Magnoliopsida</taxon>
        <taxon>eudicotyledons</taxon>
        <taxon>Gunneridae</taxon>
        <taxon>Pentapetalae</taxon>
        <taxon>rosids</taxon>
        <taxon>Vitales</taxon>
        <taxon>Vitaceae</taxon>
        <taxon>Viteae</taxon>
        <taxon>Vitis</taxon>
    </lineage>
</organism>
<dbReference type="Proteomes" id="UP000288805">
    <property type="component" value="Unassembled WGS sequence"/>
</dbReference>
<comment type="caution">
    <text evidence="3">The sequence shown here is derived from an EMBL/GenBank/DDBJ whole genome shotgun (WGS) entry which is preliminary data.</text>
</comment>